<sequence length="68" mass="8247">MKSMYDVRQLLKKYGTIIYTGERSLDLSLMVDELRELHEWKMIETTLYMQALHIIRQEQRTVERVEGE</sequence>
<dbReference type="SUPFAM" id="SSF158379">
    <property type="entry name" value="YqgQ-like"/>
    <property type="match status" value="1"/>
</dbReference>
<protein>
    <recommendedName>
        <fullName evidence="3">Cytosolic protein</fullName>
    </recommendedName>
</protein>
<evidence type="ECO:0000313" key="1">
    <source>
        <dbReference type="EMBL" id="GAE30737.1"/>
    </source>
</evidence>
<name>W4QFM9_9BACI</name>
<organism evidence="1 2">
    <name type="scientific">Halalkalibacter hemicellulosilyticusJCM 9152</name>
    <dbReference type="NCBI Taxonomy" id="1236971"/>
    <lineage>
        <taxon>Bacteria</taxon>
        <taxon>Bacillati</taxon>
        <taxon>Bacillota</taxon>
        <taxon>Bacilli</taxon>
        <taxon>Bacillales</taxon>
        <taxon>Bacillaceae</taxon>
        <taxon>Halalkalibacter</taxon>
    </lineage>
</organism>
<dbReference type="Pfam" id="PF06014">
    <property type="entry name" value="YqgQ-like"/>
    <property type="match status" value="1"/>
</dbReference>
<gene>
    <name evidence="1" type="ORF">JCM9152_2153</name>
</gene>
<accession>W4QFM9</accession>
<dbReference type="RefSeq" id="WP_035343661.1">
    <property type="nucleotide sequence ID" value="NZ_BAUU01000013.1"/>
</dbReference>
<dbReference type="InterPro" id="IPR023164">
    <property type="entry name" value="YqgQ-like_sf"/>
</dbReference>
<evidence type="ECO:0008006" key="3">
    <source>
        <dbReference type="Google" id="ProtNLM"/>
    </source>
</evidence>
<dbReference type="EMBL" id="BAUU01000013">
    <property type="protein sequence ID" value="GAE30737.1"/>
    <property type="molecule type" value="Genomic_DNA"/>
</dbReference>
<dbReference type="AlphaFoldDB" id="W4QFM9"/>
<dbReference type="InterPro" id="IPR009256">
    <property type="entry name" value="YqgQ-like"/>
</dbReference>
<evidence type="ECO:0000313" key="2">
    <source>
        <dbReference type="Proteomes" id="UP000018895"/>
    </source>
</evidence>
<comment type="caution">
    <text evidence="1">The sequence shown here is derived from an EMBL/GenBank/DDBJ whole genome shotgun (WGS) entry which is preliminary data.</text>
</comment>
<reference evidence="1" key="1">
    <citation type="journal article" date="2014" name="Genome Announc.">
        <title>Draft Genome Sequences of Three Alkaliphilic Bacillus Strains, Bacillus wakoensis JCM 9140T, Bacillus akibai JCM 9157T, and Bacillus hemicellulosilyticus JCM 9152T.</title>
        <authorList>
            <person name="Yuki M."/>
            <person name="Oshima K."/>
            <person name="Suda W."/>
            <person name="Oshida Y."/>
            <person name="Kitamura K."/>
            <person name="Iida T."/>
            <person name="Hattori M."/>
            <person name="Ohkuma M."/>
        </authorList>
    </citation>
    <scope>NUCLEOTIDE SEQUENCE [LARGE SCALE GENOMIC DNA]</scope>
    <source>
        <strain evidence="1">JCM 9152</strain>
    </source>
</reference>
<dbReference type="OrthoDB" id="2361671at2"/>
<dbReference type="STRING" id="1236971.JCM9152_2153"/>
<dbReference type="Gene3D" id="1.10.287.760">
    <property type="entry name" value="YqgQ-like"/>
    <property type="match status" value="1"/>
</dbReference>
<keyword evidence="2" id="KW-1185">Reference proteome</keyword>
<proteinExistence type="predicted"/>
<dbReference type="Proteomes" id="UP000018895">
    <property type="component" value="Unassembled WGS sequence"/>
</dbReference>